<name>A0ABW8SYZ2_9CLOT</name>
<keyword evidence="1" id="KW-0472">Membrane</keyword>
<dbReference type="SUPFAM" id="SSF158560">
    <property type="entry name" value="BH3980-like"/>
    <property type="match status" value="1"/>
</dbReference>
<dbReference type="RefSeq" id="WP_406768092.1">
    <property type="nucleotide sequence ID" value="NZ_JBJHZZ010000001.1"/>
</dbReference>
<proteinExistence type="predicted"/>
<keyword evidence="1" id="KW-1133">Transmembrane helix</keyword>
<evidence type="ECO:0000313" key="3">
    <source>
        <dbReference type="Proteomes" id="UP001623591"/>
    </source>
</evidence>
<reference evidence="2 3" key="1">
    <citation type="submission" date="2024-11" db="EMBL/GenBank/DDBJ databases">
        <authorList>
            <person name="Heng Y.C."/>
            <person name="Lim A.C.H."/>
            <person name="Lee J.K.Y."/>
            <person name="Kittelmann S."/>
        </authorList>
    </citation>
    <scope>NUCLEOTIDE SEQUENCE [LARGE SCALE GENOMIC DNA]</scope>
    <source>
        <strain evidence="2 3">WILCCON 0185</strain>
    </source>
</reference>
<dbReference type="Proteomes" id="UP001623591">
    <property type="component" value="Unassembled WGS sequence"/>
</dbReference>
<gene>
    <name evidence="2" type="ORF">ACJDUG_01440</name>
</gene>
<accession>A0ABW8SYZ2</accession>
<feature type="transmembrane region" description="Helical" evidence="1">
    <location>
        <begin position="101"/>
        <end position="119"/>
    </location>
</feature>
<keyword evidence="3" id="KW-1185">Reference proteome</keyword>
<comment type="caution">
    <text evidence="2">The sequence shown here is derived from an EMBL/GenBank/DDBJ whole genome shotgun (WGS) entry which is preliminary data.</text>
</comment>
<dbReference type="EMBL" id="JBJHZZ010000001">
    <property type="protein sequence ID" value="MFL0245638.1"/>
    <property type="molecule type" value="Genomic_DNA"/>
</dbReference>
<protein>
    <submittedName>
        <fullName evidence="2">Uncharacterized protein</fullName>
    </submittedName>
</protein>
<feature type="transmembrane region" description="Helical" evidence="1">
    <location>
        <begin position="139"/>
        <end position="158"/>
    </location>
</feature>
<evidence type="ECO:0000256" key="1">
    <source>
        <dbReference type="SAM" id="Phobius"/>
    </source>
</evidence>
<dbReference type="Gene3D" id="1.10.1900.10">
    <property type="entry name" value="c-terminal domain of poly(a) binding protein"/>
    <property type="match status" value="1"/>
</dbReference>
<organism evidence="2 3">
    <name type="scientific">Candidatus Clostridium stratigraminis</name>
    <dbReference type="NCBI Taxonomy" id="3381661"/>
    <lineage>
        <taxon>Bacteria</taxon>
        <taxon>Bacillati</taxon>
        <taxon>Bacillota</taxon>
        <taxon>Clostridia</taxon>
        <taxon>Eubacteriales</taxon>
        <taxon>Clostridiaceae</taxon>
        <taxon>Clostridium</taxon>
    </lineage>
</organism>
<evidence type="ECO:0000313" key="2">
    <source>
        <dbReference type="EMBL" id="MFL0245638.1"/>
    </source>
</evidence>
<feature type="transmembrane region" description="Helical" evidence="1">
    <location>
        <begin position="170"/>
        <end position="189"/>
    </location>
</feature>
<sequence length="235" mass="27168">MGNYFNSVFNSNGFDILVKENKLRAVYLSDEDKSILKKLIRRLSASKLSAFDIQTSRKDFIGMALEAEQRGENLNSVIGDDMNSFCEEIINNGRNKDWKEAVSLTLPWVLFNLTVYYGVTIYGVYNSWPLTLKINLLDSINYLLWALIGIPLGNYLSGRTEFESKIKKSLPFWIVFGIPLFLKVLNNSFSLRQVVLFEVIGWVPLAVMTILLMLSYFLRNNYLRRLAKQYNWSDN</sequence>
<keyword evidence="1" id="KW-0812">Transmembrane</keyword>
<feature type="transmembrane region" description="Helical" evidence="1">
    <location>
        <begin position="195"/>
        <end position="218"/>
    </location>
</feature>